<reference evidence="2" key="1">
    <citation type="submission" date="2017-09" db="EMBL/GenBank/DDBJ databases">
        <title>Depth-based differentiation of microbial function through sediment-hosted aquifers and enrichment of novel symbionts in the deep terrestrial subsurface.</title>
        <authorList>
            <person name="Probst A.J."/>
            <person name="Ladd B."/>
            <person name="Jarett J.K."/>
            <person name="Geller-Mcgrath D.E."/>
            <person name="Sieber C.M.K."/>
            <person name="Emerson J.B."/>
            <person name="Anantharaman K."/>
            <person name="Thomas B.C."/>
            <person name="Malmstrom R."/>
            <person name="Stieglmeier M."/>
            <person name="Klingl A."/>
            <person name="Woyke T."/>
            <person name="Ryan C.M."/>
            <person name="Banfield J.F."/>
        </authorList>
    </citation>
    <scope>NUCLEOTIDE SEQUENCE [LARGE SCALE GENOMIC DNA]</scope>
</reference>
<evidence type="ECO:0000313" key="1">
    <source>
        <dbReference type="EMBL" id="PIR86668.1"/>
    </source>
</evidence>
<gene>
    <name evidence="1" type="ORF">COU11_04115</name>
</gene>
<comment type="caution">
    <text evidence="1">The sequence shown here is derived from an EMBL/GenBank/DDBJ whole genome shotgun (WGS) entry which is preliminary data.</text>
</comment>
<protein>
    <submittedName>
        <fullName evidence="1">Uncharacterized protein</fullName>
    </submittedName>
</protein>
<sequence>MAKLSAQTKANTGSPVWAAAIDAWRHYLIIERKTNKGIHQCLQKIQNPLPKTIREGVEFMQKEN</sequence>
<evidence type="ECO:0000313" key="2">
    <source>
        <dbReference type="Proteomes" id="UP000229526"/>
    </source>
</evidence>
<accession>A0A2H0UJT5</accession>
<proteinExistence type="predicted"/>
<name>A0A2H0UJT5_9BACT</name>
<dbReference type="EMBL" id="PFBD01000028">
    <property type="protein sequence ID" value="PIR86668.1"/>
    <property type="molecule type" value="Genomic_DNA"/>
</dbReference>
<dbReference type="AlphaFoldDB" id="A0A2H0UJT5"/>
<organism evidence="1 2">
    <name type="scientific">Candidatus Harrisonbacteria bacterium CG10_big_fil_rev_8_21_14_0_10_49_15</name>
    <dbReference type="NCBI Taxonomy" id="1974587"/>
    <lineage>
        <taxon>Bacteria</taxon>
        <taxon>Candidatus Harrisoniibacteriota</taxon>
    </lineage>
</organism>
<dbReference type="Proteomes" id="UP000229526">
    <property type="component" value="Unassembled WGS sequence"/>
</dbReference>